<feature type="non-terminal residue" evidence="1">
    <location>
        <position position="1"/>
    </location>
</feature>
<reference evidence="1 2" key="1">
    <citation type="submission" date="2017-11" db="EMBL/GenBank/DDBJ databases">
        <title>De-novo sequencing of pomegranate (Punica granatum L.) genome.</title>
        <authorList>
            <person name="Akparov Z."/>
            <person name="Amiraslanov A."/>
            <person name="Hajiyeva S."/>
            <person name="Abbasov M."/>
            <person name="Kaur K."/>
            <person name="Hamwieh A."/>
            <person name="Solovyev V."/>
            <person name="Salamov A."/>
            <person name="Braich B."/>
            <person name="Kosarev P."/>
            <person name="Mahmoud A."/>
            <person name="Hajiyev E."/>
            <person name="Babayeva S."/>
            <person name="Izzatullayeva V."/>
            <person name="Mammadov A."/>
            <person name="Mammadov A."/>
            <person name="Sharifova S."/>
            <person name="Ojaghi J."/>
            <person name="Eynullazada K."/>
            <person name="Bayramov B."/>
            <person name="Abdulazimova A."/>
            <person name="Shahmuradov I."/>
        </authorList>
    </citation>
    <scope>NUCLEOTIDE SEQUENCE [LARGE SCALE GENOMIC DNA]</scope>
    <source>
        <strain evidence="2">cv. AG2017</strain>
        <tissue evidence="1">Leaf</tissue>
    </source>
</reference>
<protein>
    <submittedName>
        <fullName evidence="1">Uncharacterized protein</fullName>
    </submittedName>
</protein>
<name>A0A2I0KL37_PUNGR</name>
<comment type="caution">
    <text evidence="1">The sequence shown here is derived from an EMBL/GenBank/DDBJ whole genome shotgun (WGS) entry which is preliminary data.</text>
</comment>
<dbReference type="EMBL" id="PGOL01000517">
    <property type="protein sequence ID" value="PKI69221.1"/>
    <property type="molecule type" value="Genomic_DNA"/>
</dbReference>
<sequence>LLDRVAVQLTMVVAGQRPRGEGLSRHAQSPSCPDAAVLQVLVAMVTNAKMLTNARSIQFVNAMAVHREAELNLDVSLRLWSWQLLQALAWLLTFSTNTDSGLTWTQRSWQSCPNTCPWTTNLPTKLTKLKGDRYVEGPRTYNKENKLHVRRKLWRMRMANG</sequence>
<accession>A0A2I0KL37</accession>
<dbReference type="AlphaFoldDB" id="A0A2I0KL37"/>
<organism evidence="1 2">
    <name type="scientific">Punica granatum</name>
    <name type="common">Pomegranate</name>
    <dbReference type="NCBI Taxonomy" id="22663"/>
    <lineage>
        <taxon>Eukaryota</taxon>
        <taxon>Viridiplantae</taxon>
        <taxon>Streptophyta</taxon>
        <taxon>Embryophyta</taxon>
        <taxon>Tracheophyta</taxon>
        <taxon>Spermatophyta</taxon>
        <taxon>Magnoliopsida</taxon>
        <taxon>eudicotyledons</taxon>
        <taxon>Gunneridae</taxon>
        <taxon>Pentapetalae</taxon>
        <taxon>rosids</taxon>
        <taxon>malvids</taxon>
        <taxon>Myrtales</taxon>
        <taxon>Lythraceae</taxon>
        <taxon>Punica</taxon>
    </lineage>
</organism>
<gene>
    <name evidence="1" type="ORF">CRG98_010358</name>
</gene>
<evidence type="ECO:0000313" key="2">
    <source>
        <dbReference type="Proteomes" id="UP000233551"/>
    </source>
</evidence>
<proteinExistence type="predicted"/>
<evidence type="ECO:0000313" key="1">
    <source>
        <dbReference type="EMBL" id="PKI69221.1"/>
    </source>
</evidence>
<dbReference type="Proteomes" id="UP000233551">
    <property type="component" value="Unassembled WGS sequence"/>
</dbReference>
<keyword evidence="2" id="KW-1185">Reference proteome</keyword>